<name>A0A1F6AVI7_9BACT</name>
<dbReference type="SUPFAM" id="SSF54427">
    <property type="entry name" value="NTF2-like"/>
    <property type="match status" value="1"/>
</dbReference>
<sequence>MTNILDSLEERVNTNEFQRLLQTIADGWNTKDAKKAVECFIDDAVYIEPPDKQFFQGKNQLYQYFGGDDGFDMKLTWHHVFFDEEKQQGAGEYTFEMNDIIHHGVAILELENGKIKLWREYDVTGNLSYEDFLKTEGKQFKFTYTTPHAMLKA</sequence>
<reference evidence="2 3" key="1">
    <citation type="journal article" date="2016" name="Nat. Commun.">
        <title>Thousands of microbial genomes shed light on interconnected biogeochemical processes in an aquifer system.</title>
        <authorList>
            <person name="Anantharaman K."/>
            <person name="Brown C.T."/>
            <person name="Hug L.A."/>
            <person name="Sharon I."/>
            <person name="Castelle C.J."/>
            <person name="Probst A.J."/>
            <person name="Thomas B.C."/>
            <person name="Singh A."/>
            <person name="Wilkins M.J."/>
            <person name="Karaoz U."/>
            <person name="Brodie E.L."/>
            <person name="Williams K.H."/>
            <person name="Hubbard S.S."/>
            <person name="Banfield J.F."/>
        </authorList>
    </citation>
    <scope>NUCLEOTIDE SEQUENCE [LARGE SCALE GENOMIC DNA]</scope>
</reference>
<dbReference type="AlphaFoldDB" id="A0A1F6AVI7"/>
<dbReference type="Pfam" id="PF12680">
    <property type="entry name" value="SnoaL_2"/>
    <property type="match status" value="1"/>
</dbReference>
<dbReference type="InterPro" id="IPR032710">
    <property type="entry name" value="NTF2-like_dom_sf"/>
</dbReference>
<feature type="domain" description="SnoaL-like" evidence="1">
    <location>
        <begin position="25"/>
        <end position="116"/>
    </location>
</feature>
<dbReference type="EMBL" id="MFJW01000046">
    <property type="protein sequence ID" value="OGG28725.1"/>
    <property type="molecule type" value="Genomic_DNA"/>
</dbReference>
<accession>A0A1F6AVI7</accession>
<organism evidence="2 3">
    <name type="scientific">Candidatus Gottesmanbacteria bacterium RIFCSPLOWO2_01_FULL_46_21</name>
    <dbReference type="NCBI Taxonomy" id="1798393"/>
    <lineage>
        <taxon>Bacteria</taxon>
        <taxon>Candidatus Gottesmaniibacteriota</taxon>
    </lineage>
</organism>
<dbReference type="Gene3D" id="3.10.450.50">
    <property type="match status" value="1"/>
</dbReference>
<dbReference type="Proteomes" id="UP000178461">
    <property type="component" value="Unassembled WGS sequence"/>
</dbReference>
<gene>
    <name evidence="2" type="ORF">A2971_00145</name>
</gene>
<proteinExistence type="predicted"/>
<protein>
    <recommendedName>
        <fullName evidence="1">SnoaL-like domain-containing protein</fullName>
    </recommendedName>
</protein>
<comment type="caution">
    <text evidence="2">The sequence shown here is derived from an EMBL/GenBank/DDBJ whole genome shotgun (WGS) entry which is preliminary data.</text>
</comment>
<dbReference type="InterPro" id="IPR037401">
    <property type="entry name" value="SnoaL-like"/>
</dbReference>
<evidence type="ECO:0000313" key="2">
    <source>
        <dbReference type="EMBL" id="OGG28725.1"/>
    </source>
</evidence>
<evidence type="ECO:0000259" key="1">
    <source>
        <dbReference type="Pfam" id="PF12680"/>
    </source>
</evidence>
<evidence type="ECO:0000313" key="3">
    <source>
        <dbReference type="Proteomes" id="UP000178461"/>
    </source>
</evidence>